<feature type="compositionally biased region" description="Polar residues" evidence="1">
    <location>
        <begin position="9"/>
        <end position="22"/>
    </location>
</feature>
<name>A0A2M6WLS4_9BACT</name>
<evidence type="ECO:0000256" key="1">
    <source>
        <dbReference type="SAM" id="MobiDB-lite"/>
    </source>
</evidence>
<accession>A0A2M6WLS4</accession>
<evidence type="ECO:0000313" key="3">
    <source>
        <dbReference type="Proteomes" id="UP000229335"/>
    </source>
</evidence>
<comment type="caution">
    <text evidence="2">The sequence shown here is derived from an EMBL/GenBank/DDBJ whole genome shotgun (WGS) entry which is preliminary data.</text>
</comment>
<protein>
    <submittedName>
        <fullName evidence="2">Uncharacterized protein</fullName>
    </submittedName>
</protein>
<gene>
    <name evidence="2" type="ORF">COU00_03155</name>
</gene>
<feature type="region of interest" description="Disordered" evidence="1">
    <location>
        <begin position="1"/>
        <end position="22"/>
    </location>
</feature>
<reference evidence="3" key="1">
    <citation type="submission" date="2017-09" db="EMBL/GenBank/DDBJ databases">
        <title>Depth-based differentiation of microbial function through sediment-hosted aquifers and enrichment of novel symbionts in the deep terrestrial subsurface.</title>
        <authorList>
            <person name="Probst A.J."/>
            <person name="Ladd B."/>
            <person name="Jarett J.K."/>
            <person name="Geller-Mcgrath D.E."/>
            <person name="Sieber C.M.K."/>
            <person name="Emerson J.B."/>
            <person name="Anantharaman K."/>
            <person name="Thomas B.C."/>
            <person name="Malmstrom R."/>
            <person name="Stieglmeier M."/>
            <person name="Klingl A."/>
            <person name="Woyke T."/>
            <person name="Ryan C.M."/>
            <person name="Banfield J.F."/>
        </authorList>
    </citation>
    <scope>NUCLEOTIDE SEQUENCE [LARGE SCALE GENOMIC DNA]</scope>
</reference>
<dbReference type="EMBL" id="PFAS01000055">
    <property type="protein sequence ID" value="PIT93664.1"/>
    <property type="molecule type" value="Genomic_DNA"/>
</dbReference>
<evidence type="ECO:0000313" key="2">
    <source>
        <dbReference type="EMBL" id="PIT93664.1"/>
    </source>
</evidence>
<organism evidence="2 3">
    <name type="scientific">Candidatus Falkowbacteria bacterium CG10_big_fil_rev_8_21_14_0_10_43_11</name>
    <dbReference type="NCBI Taxonomy" id="1974568"/>
    <lineage>
        <taxon>Bacteria</taxon>
        <taxon>Candidatus Falkowiibacteriota</taxon>
    </lineage>
</organism>
<sequence>MRKNAKLGKQTQQQEMSTKSTFIQHSRNIKQNGKQFFQEPSLARLVAFAIEQGKIHIQMSIHVFLVSDGECGKTDEFQINFVAYECPRASKETMEYSLSISVKNLNELETWRSRIIASVEAVCGEEDALIAQKINNIFNCFSEDQKWIEEEAVSAHTKRKNGKKK</sequence>
<dbReference type="Proteomes" id="UP000229335">
    <property type="component" value="Unassembled WGS sequence"/>
</dbReference>
<dbReference type="AlphaFoldDB" id="A0A2M6WLS4"/>
<proteinExistence type="predicted"/>